<organism evidence="11">
    <name type="scientific">Coralloluteibacterium stylophorae</name>
    <dbReference type="NCBI Taxonomy" id="1776034"/>
    <lineage>
        <taxon>Bacteria</taxon>
        <taxon>Pseudomonadati</taxon>
        <taxon>Pseudomonadota</taxon>
        <taxon>Gammaproteobacteria</taxon>
        <taxon>Lysobacterales</taxon>
        <taxon>Lysobacteraceae</taxon>
        <taxon>Coralloluteibacterium</taxon>
    </lineage>
</organism>
<feature type="binding site" evidence="10">
    <location>
        <position position="87"/>
    </location>
    <ligand>
        <name>Mg(2+)</name>
        <dbReference type="ChEBI" id="CHEBI:18420"/>
        <label>1</label>
        <note>catalytic</note>
    </ligand>
</feature>
<feature type="binding site" evidence="9">
    <location>
        <position position="65"/>
    </location>
    <ligand>
        <name>Mg(2+)</name>
        <dbReference type="ChEBI" id="CHEBI:18420"/>
        <label>1</label>
    </ligand>
</feature>
<dbReference type="GO" id="GO:0005886">
    <property type="term" value="C:plasma membrane"/>
    <property type="evidence" value="ECO:0007669"/>
    <property type="project" value="UniProtKB-SubCell"/>
</dbReference>
<evidence type="ECO:0000313" key="11">
    <source>
        <dbReference type="EMBL" id="MBR0562651.1"/>
    </source>
</evidence>
<keyword evidence="4 9" id="KW-0997">Cell inner membrane</keyword>
<feature type="binding site" evidence="9">
    <location>
        <position position="85"/>
    </location>
    <ligand>
        <name>Mg(2+)</name>
        <dbReference type="ChEBI" id="CHEBI:18420"/>
        <label>1</label>
    </ligand>
</feature>
<dbReference type="PRINTS" id="PR00377">
    <property type="entry name" value="IMPHPHTASES"/>
</dbReference>
<comment type="cofactor">
    <cofactor evidence="9 10">
        <name>Mg(2+)</name>
        <dbReference type="ChEBI" id="CHEBI:18420"/>
    </cofactor>
</comment>
<dbReference type="NCBIfam" id="TIGR01331">
    <property type="entry name" value="bisphos_cysQ"/>
    <property type="match status" value="1"/>
</dbReference>
<evidence type="ECO:0000256" key="1">
    <source>
        <dbReference type="ARBA" id="ARBA00001625"/>
    </source>
</evidence>
<evidence type="ECO:0000256" key="5">
    <source>
        <dbReference type="ARBA" id="ARBA00022723"/>
    </source>
</evidence>
<evidence type="ECO:0000256" key="2">
    <source>
        <dbReference type="ARBA" id="ARBA00005289"/>
    </source>
</evidence>
<feature type="binding site" evidence="9">
    <location>
        <position position="88"/>
    </location>
    <ligand>
        <name>Mg(2+)</name>
        <dbReference type="ChEBI" id="CHEBI:18420"/>
        <label>2</label>
    </ligand>
</feature>
<feature type="binding site" evidence="10">
    <location>
        <position position="210"/>
    </location>
    <ligand>
        <name>Mg(2+)</name>
        <dbReference type="ChEBI" id="CHEBI:18420"/>
        <label>1</label>
        <note>catalytic</note>
    </ligand>
</feature>
<dbReference type="InterPro" id="IPR000760">
    <property type="entry name" value="Inositol_monophosphatase-like"/>
</dbReference>
<dbReference type="GO" id="GO:0000287">
    <property type="term" value="F:magnesium ion binding"/>
    <property type="evidence" value="ECO:0007669"/>
    <property type="project" value="UniProtKB-UniRule"/>
</dbReference>
<feature type="binding site" evidence="9">
    <location>
        <begin position="87"/>
        <end position="90"/>
    </location>
    <ligand>
        <name>substrate</name>
    </ligand>
</feature>
<comment type="similarity">
    <text evidence="2 9">Belongs to the inositol monophosphatase superfamily. CysQ family.</text>
</comment>
<feature type="binding site" evidence="9">
    <location>
        <position position="87"/>
    </location>
    <ligand>
        <name>Mg(2+)</name>
        <dbReference type="ChEBI" id="CHEBI:18420"/>
        <label>1</label>
    </ligand>
</feature>
<comment type="catalytic activity">
    <reaction evidence="1 9">
        <text>adenosine 3',5'-bisphosphate + H2O = AMP + phosphate</text>
        <dbReference type="Rhea" id="RHEA:10040"/>
        <dbReference type="ChEBI" id="CHEBI:15377"/>
        <dbReference type="ChEBI" id="CHEBI:43474"/>
        <dbReference type="ChEBI" id="CHEBI:58343"/>
        <dbReference type="ChEBI" id="CHEBI:456215"/>
        <dbReference type="EC" id="3.1.3.7"/>
    </reaction>
</comment>
<dbReference type="AlphaFoldDB" id="A0A8J7VVE4"/>
<dbReference type="PANTHER" id="PTHR43028">
    <property type="entry name" value="3'(2'),5'-BISPHOSPHATE NUCLEOTIDASE 1"/>
    <property type="match status" value="1"/>
</dbReference>
<feature type="binding site" evidence="10">
    <location>
        <position position="85"/>
    </location>
    <ligand>
        <name>Mg(2+)</name>
        <dbReference type="ChEBI" id="CHEBI:18420"/>
        <label>1</label>
        <note>catalytic</note>
    </ligand>
</feature>
<keyword evidence="6 9" id="KW-0378">Hydrolase</keyword>
<dbReference type="Gene3D" id="3.40.190.80">
    <property type="match status" value="1"/>
</dbReference>
<feature type="binding site" evidence="10">
    <location>
        <position position="65"/>
    </location>
    <ligand>
        <name>Mg(2+)</name>
        <dbReference type="ChEBI" id="CHEBI:18420"/>
        <label>1</label>
        <note>catalytic</note>
    </ligand>
</feature>
<dbReference type="PANTHER" id="PTHR43028:SF5">
    <property type="entry name" value="3'(2'),5'-BISPHOSPHATE NUCLEOTIDASE 1"/>
    <property type="match status" value="1"/>
</dbReference>
<feature type="binding site" evidence="9">
    <location>
        <position position="210"/>
    </location>
    <ligand>
        <name>Mg(2+)</name>
        <dbReference type="ChEBI" id="CHEBI:18420"/>
        <label>2</label>
    </ligand>
</feature>
<feature type="binding site" evidence="9">
    <location>
        <position position="85"/>
    </location>
    <ligand>
        <name>Mg(2+)</name>
        <dbReference type="ChEBI" id="CHEBI:18420"/>
        <label>2</label>
    </ligand>
</feature>
<dbReference type="InterPro" id="IPR050725">
    <property type="entry name" value="CysQ/Inositol_MonoPase"/>
</dbReference>
<sequence>MSGLREACIAIARDAAGAILEVYTRDFEVIAKADESPVTAADIAAHRIIQDGLKALEPDTPLLSEEGRHAPWEVRKAWRRYWLIDPLDGTREFVKRNGEFTVNIALVEDGEPVLGIVLAPVGGDCFHAERGRGAFLRTAGGDAALASRRPAGDPLHVAASRSWRDPRVERMLAHVPGAECVGIGSSLKFCRIAEGRVDLYPRFGATCEWDTAAGQCVLEEAGGGVFATSGERLAYNTRESLVNPDFVAVGDPALRWRDWLDG</sequence>
<feature type="binding site" evidence="9">
    <location>
        <position position="65"/>
    </location>
    <ligand>
        <name>substrate</name>
    </ligand>
</feature>
<evidence type="ECO:0000313" key="12">
    <source>
        <dbReference type="EMBL" id="MBS7456097.1"/>
    </source>
</evidence>
<name>A0A8J7VVE4_9GAMM</name>
<evidence type="ECO:0000256" key="7">
    <source>
        <dbReference type="ARBA" id="ARBA00022842"/>
    </source>
</evidence>
<evidence type="ECO:0000256" key="10">
    <source>
        <dbReference type="PIRSR" id="PIRSR600760-2"/>
    </source>
</evidence>
<dbReference type="Gene3D" id="3.30.540.10">
    <property type="entry name" value="Fructose-1,6-Bisphosphatase, subunit A, domain 1"/>
    <property type="match status" value="1"/>
</dbReference>
<dbReference type="GO" id="GO:0050427">
    <property type="term" value="P:3'-phosphoadenosine 5'-phosphosulfate metabolic process"/>
    <property type="evidence" value="ECO:0007669"/>
    <property type="project" value="TreeGrafter"/>
</dbReference>
<evidence type="ECO:0000256" key="6">
    <source>
        <dbReference type="ARBA" id="ARBA00022801"/>
    </source>
</evidence>
<dbReference type="GO" id="GO:0000103">
    <property type="term" value="P:sulfate assimilation"/>
    <property type="evidence" value="ECO:0007669"/>
    <property type="project" value="TreeGrafter"/>
</dbReference>
<dbReference type="GO" id="GO:0008441">
    <property type="term" value="F:3'(2'),5'-bisphosphate nucleotidase activity"/>
    <property type="evidence" value="ECO:0007669"/>
    <property type="project" value="UniProtKB-UniRule"/>
</dbReference>
<keyword evidence="7 9" id="KW-0460">Magnesium</keyword>
<keyword evidence="3 9" id="KW-1003">Cell membrane</keyword>
<comment type="subcellular location">
    <subcellularLocation>
        <location evidence="9">Cell inner membrane</location>
        <topology evidence="9">Peripheral membrane protein</topology>
        <orientation evidence="9">Cytoplasmic side</orientation>
    </subcellularLocation>
</comment>
<dbReference type="EMBL" id="JAGQFT010000065">
    <property type="protein sequence ID" value="MBR0562651.1"/>
    <property type="molecule type" value="Genomic_DNA"/>
</dbReference>
<comment type="caution">
    <text evidence="11">The sequence shown here is derived from an EMBL/GenBank/DDBJ whole genome shotgun (WGS) entry which is preliminary data.</text>
</comment>
<dbReference type="PROSITE" id="PS00630">
    <property type="entry name" value="IMP_2"/>
    <property type="match status" value="1"/>
</dbReference>
<dbReference type="InterPro" id="IPR020550">
    <property type="entry name" value="Inositol_monophosphatase_CS"/>
</dbReference>
<evidence type="ECO:0000256" key="9">
    <source>
        <dbReference type="HAMAP-Rule" id="MF_02095"/>
    </source>
</evidence>
<dbReference type="InterPro" id="IPR020583">
    <property type="entry name" value="Inositol_monoP_metal-BS"/>
</dbReference>
<comment type="function">
    <text evidence="9">Converts adenosine-3',5'-bisphosphate (PAP) to AMP.</text>
</comment>
<accession>A0A8J7VVE4</accession>
<evidence type="ECO:0000256" key="3">
    <source>
        <dbReference type="ARBA" id="ARBA00022475"/>
    </source>
</evidence>
<dbReference type="Proteomes" id="UP000675747">
    <property type="component" value="Unassembled WGS sequence"/>
</dbReference>
<dbReference type="PROSITE" id="PS00629">
    <property type="entry name" value="IMP_1"/>
    <property type="match status" value="1"/>
</dbReference>
<proteinExistence type="inferred from homology"/>
<dbReference type="HAMAP" id="MF_02095">
    <property type="entry name" value="CysQ"/>
    <property type="match status" value="1"/>
</dbReference>
<evidence type="ECO:0000256" key="8">
    <source>
        <dbReference type="ARBA" id="ARBA00023136"/>
    </source>
</evidence>
<evidence type="ECO:0000256" key="4">
    <source>
        <dbReference type="ARBA" id="ARBA00022519"/>
    </source>
</evidence>
<dbReference type="EC" id="3.1.3.7" evidence="9"/>
<dbReference type="GO" id="GO:0046854">
    <property type="term" value="P:phosphatidylinositol phosphate biosynthetic process"/>
    <property type="evidence" value="ECO:0007669"/>
    <property type="project" value="InterPro"/>
</dbReference>
<reference evidence="12 13" key="1">
    <citation type="journal article" date="2021" name="Microbiol. Resour. Announc.">
        <title>Draft Genome Sequence of Coralloluteibacterium stylophorae LMG 29479T.</title>
        <authorList>
            <person name="Karlyshev A.V."/>
            <person name="Kudryashova E.B."/>
            <person name="Ariskina E.V."/>
            <person name="Conroy A.P."/>
            <person name="Abidueva E.Y."/>
        </authorList>
    </citation>
    <scope>NUCLEOTIDE SEQUENCE [LARGE SCALE GENOMIC DNA]</scope>
    <source>
        <strain evidence="12 13">LMG 29479</strain>
    </source>
</reference>
<dbReference type="FunFam" id="3.30.540.10:FF:000007">
    <property type="entry name" value="3'(2'),5'-bisphosphate nucleotidase CysQ"/>
    <property type="match status" value="1"/>
</dbReference>
<protein>
    <recommendedName>
        <fullName evidence="9">3'(2'),5'-bisphosphate nucleotidase CysQ</fullName>
        <ecNumber evidence="9">3.1.3.7</ecNumber>
    </recommendedName>
    <alternativeName>
        <fullName evidence="9">3'(2'),5-bisphosphonucleoside 3'(2')-phosphohydrolase</fullName>
    </alternativeName>
    <alternativeName>
        <fullName evidence="9">3'-phosphoadenosine 5'-phosphate phosphatase</fullName>
        <shortName evidence="9">PAP phosphatase</shortName>
    </alternativeName>
</protein>
<keyword evidence="13" id="KW-1185">Reference proteome</keyword>
<feature type="binding site" evidence="10">
    <location>
        <position position="88"/>
    </location>
    <ligand>
        <name>Mg(2+)</name>
        <dbReference type="ChEBI" id="CHEBI:18420"/>
        <label>1</label>
        <note>catalytic</note>
    </ligand>
</feature>
<keyword evidence="5 9" id="KW-0479">Metal-binding</keyword>
<dbReference type="Pfam" id="PF00459">
    <property type="entry name" value="Inositol_P"/>
    <property type="match status" value="1"/>
</dbReference>
<feature type="binding site" evidence="9">
    <location>
        <position position="210"/>
    </location>
    <ligand>
        <name>substrate</name>
    </ligand>
</feature>
<keyword evidence="8 9" id="KW-0472">Membrane</keyword>
<dbReference type="EMBL" id="JAGQFT020000002">
    <property type="protein sequence ID" value="MBS7456097.1"/>
    <property type="molecule type" value="Genomic_DNA"/>
</dbReference>
<dbReference type="InterPro" id="IPR006240">
    <property type="entry name" value="CysQ"/>
</dbReference>
<dbReference type="RefSeq" id="WP_211926591.1">
    <property type="nucleotide sequence ID" value="NZ_JAGQFT020000002.1"/>
</dbReference>
<evidence type="ECO:0000313" key="13">
    <source>
        <dbReference type="Proteomes" id="UP000675747"/>
    </source>
</evidence>
<reference evidence="11" key="2">
    <citation type="submission" date="2021-04" db="EMBL/GenBank/DDBJ databases">
        <authorList>
            <person name="Karlyshev A.V."/>
        </authorList>
    </citation>
    <scope>NUCLEOTIDE SEQUENCE</scope>
    <source>
        <strain evidence="11">LMG 29479</strain>
    </source>
</reference>
<dbReference type="SUPFAM" id="SSF56655">
    <property type="entry name" value="Carbohydrate phosphatase"/>
    <property type="match status" value="1"/>
</dbReference>
<gene>
    <name evidence="9 11" type="primary">cysQ</name>
    <name evidence="12" type="ORF">KB893_002975</name>
    <name evidence="11" type="ORF">KB893_08990</name>
</gene>
<dbReference type="CDD" id="cd01638">
    <property type="entry name" value="CysQ"/>
    <property type="match status" value="1"/>
</dbReference>